<dbReference type="Proteomes" id="UP000264702">
    <property type="component" value="Unassembled WGS sequence"/>
</dbReference>
<keyword evidence="10" id="KW-0675">Receptor</keyword>
<dbReference type="RefSeq" id="WP_117298077.1">
    <property type="nucleotide sequence ID" value="NZ_QVQT02000002.1"/>
</dbReference>
<dbReference type="InterPro" id="IPR013783">
    <property type="entry name" value="Ig-like_fold"/>
</dbReference>
<gene>
    <name evidence="10" type="ORF">D0Y96_03975</name>
</gene>
<evidence type="ECO:0000313" key="10">
    <source>
        <dbReference type="EMBL" id="RFU17329.1"/>
    </source>
</evidence>
<keyword evidence="4" id="KW-0812">Transmembrane</keyword>
<evidence type="ECO:0000313" key="11">
    <source>
        <dbReference type="Proteomes" id="UP000264702"/>
    </source>
</evidence>
<evidence type="ECO:0000256" key="2">
    <source>
        <dbReference type="ARBA" id="ARBA00022448"/>
    </source>
</evidence>
<dbReference type="InterPro" id="IPR057601">
    <property type="entry name" value="Oar-like_b-barrel"/>
</dbReference>
<evidence type="ECO:0000256" key="4">
    <source>
        <dbReference type="ARBA" id="ARBA00022692"/>
    </source>
</evidence>
<feature type="region of interest" description="Disordered" evidence="7">
    <location>
        <begin position="123"/>
        <end position="143"/>
    </location>
</feature>
<dbReference type="EMBL" id="QVQT01000002">
    <property type="protein sequence ID" value="RFU17329.1"/>
    <property type="molecule type" value="Genomic_DNA"/>
</dbReference>
<evidence type="ECO:0000259" key="9">
    <source>
        <dbReference type="Pfam" id="PF25183"/>
    </source>
</evidence>
<keyword evidence="2" id="KW-0813">Transport</keyword>
<dbReference type="Pfam" id="PF25183">
    <property type="entry name" value="OMP_b-brl_4"/>
    <property type="match status" value="2"/>
</dbReference>
<name>A0A372IRC2_9BACT</name>
<evidence type="ECO:0000256" key="1">
    <source>
        <dbReference type="ARBA" id="ARBA00004571"/>
    </source>
</evidence>
<dbReference type="InterPro" id="IPR008969">
    <property type="entry name" value="CarboxyPept-like_regulatory"/>
</dbReference>
<keyword evidence="6" id="KW-0998">Cell outer membrane</keyword>
<dbReference type="GO" id="GO:0015344">
    <property type="term" value="F:siderophore uptake transmembrane transporter activity"/>
    <property type="evidence" value="ECO:0007669"/>
    <property type="project" value="TreeGrafter"/>
</dbReference>
<dbReference type="GO" id="GO:0009279">
    <property type="term" value="C:cell outer membrane"/>
    <property type="evidence" value="ECO:0007669"/>
    <property type="project" value="UniProtKB-SubCell"/>
</dbReference>
<feature type="chain" id="PRO_5016648835" evidence="8">
    <location>
        <begin position="24"/>
        <end position="1408"/>
    </location>
</feature>
<reference evidence="10 11" key="1">
    <citation type="submission" date="2018-08" db="EMBL/GenBank/DDBJ databases">
        <title>Acidipila sp. 4G-K13, an acidobacterium isolated from forest soil.</title>
        <authorList>
            <person name="Gao Z.-H."/>
            <person name="Qiu L.-H."/>
        </authorList>
    </citation>
    <scope>NUCLEOTIDE SEQUENCE [LARGE SCALE GENOMIC DNA]</scope>
    <source>
        <strain evidence="10 11">4G-K13</strain>
    </source>
</reference>
<proteinExistence type="predicted"/>
<evidence type="ECO:0000256" key="6">
    <source>
        <dbReference type="ARBA" id="ARBA00023237"/>
    </source>
</evidence>
<evidence type="ECO:0000256" key="3">
    <source>
        <dbReference type="ARBA" id="ARBA00022452"/>
    </source>
</evidence>
<dbReference type="Gene3D" id="2.60.40.10">
    <property type="entry name" value="Immunoglobulins"/>
    <property type="match status" value="1"/>
</dbReference>
<evidence type="ECO:0000256" key="5">
    <source>
        <dbReference type="ARBA" id="ARBA00023136"/>
    </source>
</evidence>
<dbReference type="OrthoDB" id="905812at2"/>
<evidence type="ECO:0000256" key="8">
    <source>
        <dbReference type="SAM" id="SignalP"/>
    </source>
</evidence>
<dbReference type="Gene3D" id="2.40.170.20">
    <property type="entry name" value="TonB-dependent receptor, beta-barrel domain"/>
    <property type="match status" value="1"/>
</dbReference>
<comment type="caution">
    <text evidence="10">The sequence shown here is derived from an EMBL/GenBank/DDBJ whole genome shotgun (WGS) entry which is preliminary data.</text>
</comment>
<comment type="subcellular location">
    <subcellularLocation>
        <location evidence="1">Cell outer membrane</location>
        <topology evidence="1">Multi-pass membrane protein</topology>
    </subcellularLocation>
</comment>
<dbReference type="InterPro" id="IPR039426">
    <property type="entry name" value="TonB-dep_rcpt-like"/>
</dbReference>
<keyword evidence="11" id="KW-1185">Reference proteome</keyword>
<dbReference type="PANTHER" id="PTHR30069">
    <property type="entry name" value="TONB-DEPENDENT OUTER MEMBRANE RECEPTOR"/>
    <property type="match status" value="1"/>
</dbReference>
<sequence length="1408" mass="150540">MKDWLKACILLMFAMTAVTAAMAQTSIVSGQVVDGAKKPVAGIRVRLINPSLPYKEVVTDENGVYTFEDVPPLSDYSVEVMGKITIQSIAFEVPIDNPKLVLPDIVYEEPAVPAVAAQAPVQASSSQRATAPAPSTASGGITITANPVQNSATVQPLPVRQNVSKQRQPAVQPVFLTSLGVNVSGTQLRVLPLYNRNFLALGNLSPGVHDVPQGSALEGAAFSISGSPPYATNFLIDGHGNIASSTDQAIPFQVNEGIQEFRITYANQGAQYGGASGGVVDVVTSRGRGSQSGAWHGSIFGYYNSDSLNAGSPISAYSGTTFAKAVAYAGPMNSPTYTAAGSYSAFDCISDVAANCASPNLSAVDAGTKWLSFAPTTYNAMASLLGSGLIGATPCGGAPCGNFQPWDAAGALAQYDSRVLPVQSRQFGANLGGPLLSRRVFLFASYEGTLINNANPIFERVPTGTDLANAAANDNTGLASRYLGLYPKANITGGGSSSGGWNIFNFYRGTAPNFTHVHNVLVRPDIILPHEQSLSLRYTGQILDQLHDDNLPAQVDYAGNGAERFAQNQSAALSLSGRLFGGASRYGNNELRIGFTQFRLDELPQDRHSGANAYLPTFVLSGVDSQYAGAKSGTPGAFGGWFDSFWASCGGTVGSGHCPNYSQPAAAWQSPSPVTPSLDGEFPMARLGAPLVAPSQHRDSEFQLYDLLSLKLTNRHIFNVGGDLRYNQNFLYDGSLTRGLVVSNNLGEFTSDSETCISCGKAFVRPSFDYALRQPTPYIGDLRSWTGGVFAEDRFTPNRKLLITLGVRYEYFGQPLEQKGRLWNYINSTNGLVREGTTQAFDAFGNACSGAQSSLASVYAAQQIAFSSTGCGQGSPGFNLPTDKTSVAPRFGLAYAPDAERRRVYRIGGGLYYDRLPASYTLQLLRNRPTPFDINAPSALYGQNFASSYCGGINTQCGLGNGALALLSGGVANGVEAAYQVASGAGPLFERDQTRLKNPMVFEYTASIEQQVGRNVVFELAYVGSEGHRHPAIYDSNFLNEFYCQSGVAASNSIKNTCLPNTFFPVFTESNFGYSHYNSFIARVRTEEWHGLSLDVSYAYAKSLDDIAGSQFPAVVDSVWNQLFGRQFYGMGNPAAFGLAANTAAYGDRGQFESGCTAQQCLAQAVLNAHVPSVDTLNSALTTTGARPVITSHYSIPQNPLNLNADYAPSDFDIRQRVAGDFIYNIPSGHLPRLMRDFTLSGILLAEGGQPFTIFAGPAYGQITQMVKLNGPVHMDRNPNGYFSYKPGAISLIGTNYLNGCSSLYAISCLYSSTPQGAGPIPGADRRNSFYGPDYISQDIALQKITTLGTDSVRLVLRGEVYNLFNHANFDNPISNYSPDGVQINPEFGLIRSSHPPRQTQFGARLEF</sequence>
<dbReference type="GO" id="GO:0044718">
    <property type="term" value="P:siderophore transmembrane transport"/>
    <property type="evidence" value="ECO:0007669"/>
    <property type="project" value="TreeGrafter"/>
</dbReference>
<dbReference type="SUPFAM" id="SSF49464">
    <property type="entry name" value="Carboxypeptidase regulatory domain-like"/>
    <property type="match status" value="1"/>
</dbReference>
<feature type="domain" description="TonB-dependent transporter Oar-like beta-barrel" evidence="9">
    <location>
        <begin position="407"/>
        <end position="1114"/>
    </location>
</feature>
<dbReference type="SUPFAM" id="SSF56935">
    <property type="entry name" value="Porins"/>
    <property type="match status" value="1"/>
</dbReference>
<dbReference type="PANTHER" id="PTHR30069:SF46">
    <property type="entry name" value="OAR PROTEIN"/>
    <property type="match status" value="1"/>
</dbReference>
<keyword evidence="5" id="KW-0472">Membrane</keyword>
<accession>A0A372IRC2</accession>
<evidence type="ECO:0000256" key="7">
    <source>
        <dbReference type="SAM" id="MobiDB-lite"/>
    </source>
</evidence>
<protein>
    <submittedName>
        <fullName evidence="10">TonB-dependent receptor</fullName>
    </submittedName>
</protein>
<feature type="signal peptide" evidence="8">
    <location>
        <begin position="1"/>
        <end position="23"/>
    </location>
</feature>
<keyword evidence="8" id="KW-0732">Signal</keyword>
<feature type="domain" description="TonB-dependent transporter Oar-like beta-barrel" evidence="9">
    <location>
        <begin position="1194"/>
        <end position="1401"/>
    </location>
</feature>
<feature type="compositionally biased region" description="Polar residues" evidence="7">
    <location>
        <begin position="133"/>
        <end position="143"/>
    </location>
</feature>
<dbReference type="Pfam" id="PF13620">
    <property type="entry name" value="CarboxypepD_reg"/>
    <property type="match status" value="1"/>
</dbReference>
<dbReference type="InterPro" id="IPR036942">
    <property type="entry name" value="Beta-barrel_TonB_sf"/>
</dbReference>
<organism evidence="10 11">
    <name type="scientific">Paracidobacterium acidisoli</name>
    <dbReference type="NCBI Taxonomy" id="2303751"/>
    <lineage>
        <taxon>Bacteria</taxon>
        <taxon>Pseudomonadati</taxon>
        <taxon>Acidobacteriota</taxon>
        <taxon>Terriglobia</taxon>
        <taxon>Terriglobales</taxon>
        <taxon>Acidobacteriaceae</taxon>
        <taxon>Paracidobacterium</taxon>
    </lineage>
</organism>
<keyword evidence="3" id="KW-1134">Transmembrane beta strand</keyword>